<feature type="non-terminal residue" evidence="7">
    <location>
        <position position="1"/>
    </location>
</feature>
<gene>
    <name evidence="7" type="ORF">BGZ65_007527</name>
</gene>
<organism evidence="7 8">
    <name type="scientific">Modicella reniformis</name>
    <dbReference type="NCBI Taxonomy" id="1440133"/>
    <lineage>
        <taxon>Eukaryota</taxon>
        <taxon>Fungi</taxon>
        <taxon>Fungi incertae sedis</taxon>
        <taxon>Mucoromycota</taxon>
        <taxon>Mortierellomycotina</taxon>
        <taxon>Mortierellomycetes</taxon>
        <taxon>Mortierellales</taxon>
        <taxon>Mortierellaceae</taxon>
        <taxon>Modicella</taxon>
    </lineage>
</organism>
<dbReference type="EMBL" id="JAAAHW010010448">
    <property type="protein sequence ID" value="KAF9925865.1"/>
    <property type="molecule type" value="Genomic_DNA"/>
</dbReference>
<dbReference type="Gene3D" id="2.60.120.200">
    <property type="match status" value="1"/>
</dbReference>
<comment type="caution">
    <text evidence="7">The sequence shown here is derived from an EMBL/GenBank/DDBJ whole genome shotgun (WGS) entry which is preliminary data.</text>
</comment>
<proteinExistence type="inferred from homology"/>
<keyword evidence="8" id="KW-1185">Reference proteome</keyword>
<name>A0A9P6LS66_9FUNG</name>
<dbReference type="PRINTS" id="PR00626">
    <property type="entry name" value="CALRETICULIN"/>
</dbReference>
<evidence type="ECO:0000256" key="5">
    <source>
        <dbReference type="RuleBase" id="RU362126"/>
    </source>
</evidence>
<accession>A0A9P6LS66</accession>
<feature type="chain" id="PRO_5040534287" description="Calreticulin" evidence="5">
    <location>
        <begin position="19"/>
        <end position="241"/>
    </location>
</feature>
<dbReference type="InterPro" id="IPR013320">
    <property type="entry name" value="ConA-like_dom_sf"/>
</dbReference>
<evidence type="ECO:0000256" key="3">
    <source>
        <dbReference type="ARBA" id="ARBA00022824"/>
    </source>
</evidence>
<protein>
    <recommendedName>
        <fullName evidence="9">Calreticulin</fullName>
    </recommendedName>
</protein>
<dbReference type="PROSITE" id="PS00804">
    <property type="entry name" value="CALRETICULIN_2"/>
    <property type="match status" value="1"/>
</dbReference>
<sequence length="241" mass="27429">MKPTLLLASLAIATVVSAAGQTYLEETFSDSNWEDRWTTSSFKEDLGKFVLSSGTFHPNKEYAQGLQTSQDHRSYSISTPFSTVADNSKEDLIVQYTVKQEVTQECGGSYLKLLPEGYDPKTFNGDSEYAIMFGPDICGPENRVHVIFNYKGKNYLTKKHAPVPKDNRTHFYRLTVHPDQKYSLIVDDDVKADHVLLEEDWDIYGPRTIPDPEDKKPEDWVDTKEIEDPTHVKPANYDDIP</sequence>
<dbReference type="PANTHER" id="PTHR11073:SF2">
    <property type="entry name" value="CALRETICULIN"/>
    <property type="match status" value="1"/>
</dbReference>
<reference evidence="7" key="1">
    <citation type="journal article" date="2020" name="Fungal Divers.">
        <title>Resolving the Mortierellaceae phylogeny through synthesis of multi-gene phylogenetics and phylogenomics.</title>
        <authorList>
            <person name="Vandepol N."/>
            <person name="Liber J."/>
            <person name="Desiro A."/>
            <person name="Na H."/>
            <person name="Kennedy M."/>
            <person name="Barry K."/>
            <person name="Grigoriev I.V."/>
            <person name="Miller A.N."/>
            <person name="O'Donnell K."/>
            <person name="Stajich J.E."/>
            <person name="Bonito G."/>
        </authorList>
    </citation>
    <scope>NUCLEOTIDE SEQUENCE</scope>
    <source>
        <strain evidence="7">MES-2147</strain>
    </source>
</reference>
<dbReference type="GO" id="GO:0051082">
    <property type="term" value="F:unfolded protein binding"/>
    <property type="evidence" value="ECO:0007669"/>
    <property type="project" value="InterPro"/>
</dbReference>
<evidence type="ECO:0000256" key="6">
    <source>
        <dbReference type="SAM" id="MobiDB-lite"/>
    </source>
</evidence>
<evidence type="ECO:0008006" key="9">
    <source>
        <dbReference type="Google" id="ProtNLM"/>
    </source>
</evidence>
<evidence type="ECO:0000256" key="2">
    <source>
        <dbReference type="ARBA" id="ARBA00010983"/>
    </source>
</evidence>
<dbReference type="InterPro" id="IPR018124">
    <property type="entry name" value="Calret/calnex_CS"/>
</dbReference>
<dbReference type="GO" id="GO:0005509">
    <property type="term" value="F:calcium ion binding"/>
    <property type="evidence" value="ECO:0007669"/>
    <property type="project" value="InterPro"/>
</dbReference>
<feature type="compositionally biased region" description="Basic and acidic residues" evidence="6">
    <location>
        <begin position="210"/>
        <end position="231"/>
    </location>
</feature>
<dbReference type="GO" id="GO:0005789">
    <property type="term" value="C:endoplasmic reticulum membrane"/>
    <property type="evidence" value="ECO:0007669"/>
    <property type="project" value="TreeGrafter"/>
</dbReference>
<comment type="subcellular location">
    <subcellularLocation>
        <location evidence="1">Endoplasmic reticulum</location>
    </subcellularLocation>
</comment>
<evidence type="ECO:0000256" key="1">
    <source>
        <dbReference type="ARBA" id="ARBA00004240"/>
    </source>
</evidence>
<feature type="disulfide bond" evidence="4">
    <location>
        <begin position="106"/>
        <end position="138"/>
    </location>
</feature>
<feature type="signal peptide" evidence="5">
    <location>
        <begin position="1"/>
        <end position="18"/>
    </location>
</feature>
<evidence type="ECO:0000313" key="7">
    <source>
        <dbReference type="EMBL" id="KAF9925865.1"/>
    </source>
</evidence>
<dbReference type="GO" id="GO:0006457">
    <property type="term" value="P:protein folding"/>
    <property type="evidence" value="ECO:0007669"/>
    <property type="project" value="InterPro"/>
</dbReference>
<keyword evidence="3 5" id="KW-0256">Endoplasmic reticulum</keyword>
<dbReference type="InterPro" id="IPR001580">
    <property type="entry name" value="Calret/calnex"/>
</dbReference>
<dbReference type="Proteomes" id="UP000749646">
    <property type="component" value="Unassembled WGS sequence"/>
</dbReference>
<keyword evidence="5" id="KW-0143">Chaperone</keyword>
<dbReference type="AlphaFoldDB" id="A0A9P6LS66"/>
<dbReference type="SUPFAM" id="SSF49899">
    <property type="entry name" value="Concanavalin A-like lectins/glucanases"/>
    <property type="match status" value="1"/>
</dbReference>
<dbReference type="PANTHER" id="PTHR11073">
    <property type="entry name" value="CALRETICULIN AND CALNEXIN"/>
    <property type="match status" value="1"/>
</dbReference>
<evidence type="ECO:0000313" key="8">
    <source>
        <dbReference type="Proteomes" id="UP000749646"/>
    </source>
</evidence>
<evidence type="ECO:0000256" key="4">
    <source>
        <dbReference type="PIRSR" id="PIRSR601580-3"/>
    </source>
</evidence>
<comment type="similarity">
    <text evidence="2 5">Belongs to the calreticulin family.</text>
</comment>
<keyword evidence="5" id="KW-0732">Signal</keyword>
<keyword evidence="4" id="KW-1015">Disulfide bond</keyword>
<feature type="region of interest" description="Disordered" evidence="6">
    <location>
        <begin position="205"/>
        <end position="241"/>
    </location>
</feature>
<dbReference type="OrthoDB" id="1938156at2759"/>
<dbReference type="GO" id="GO:0036503">
    <property type="term" value="P:ERAD pathway"/>
    <property type="evidence" value="ECO:0007669"/>
    <property type="project" value="TreeGrafter"/>
</dbReference>
<dbReference type="Pfam" id="PF00262">
    <property type="entry name" value="Calreticulin"/>
    <property type="match status" value="1"/>
</dbReference>